<dbReference type="Pfam" id="PF04932">
    <property type="entry name" value="Wzy_C"/>
    <property type="match status" value="1"/>
</dbReference>
<protein>
    <submittedName>
        <fullName evidence="7">O-antigen ligase-related protein</fullName>
    </submittedName>
</protein>
<feature type="transmembrane region" description="Helical" evidence="5">
    <location>
        <begin position="50"/>
        <end position="66"/>
    </location>
</feature>
<sequence>MLNGGAWEYGTYSLYGTEILLWTIIVLFSIKKLSDKNFRVTLLKNRLLHYFIASLLALSVLAIFSVDSKISFYHLFHFIDGVLAAWVVYSLGKEVGSGYLFASFWLGGVVQGGFAVWQFLAQYAPGSKWLGLAMHKATDLGASVIEFGDERWLRAYGSFGSPNSLGLYLAVVLVAGLTLICHPRATAKRRGPAEAVTNGDPGRPMDNLDFRFRENDRIKRIVLTAGQLIILTGLLFSFSRGAWVAVAAGILATGILLLINRDKKNLLRLGKQTFFSLLLIAMALIIFKSVFFARFNAQNRLEAMSLNERKSQAREAINFFWTKPLTGVGAGAYTLAAYQQNPNLPTWRYQPVHNIYFLTLAELGVVGFIIVSLFHCFIVSLFVKRRSLWIVLGVVLIVGGMFDHWFWSMYTGIVVWGVGWGLILKMSLFETKDAVDNPNLSA</sequence>
<dbReference type="PANTHER" id="PTHR37422:SF13">
    <property type="entry name" value="LIPOPOLYSACCHARIDE BIOSYNTHESIS PROTEIN PA4999-RELATED"/>
    <property type="match status" value="1"/>
</dbReference>
<feature type="transmembrane region" description="Helical" evidence="5">
    <location>
        <begin position="12"/>
        <end position="30"/>
    </location>
</feature>
<feature type="transmembrane region" description="Helical" evidence="5">
    <location>
        <begin position="242"/>
        <end position="261"/>
    </location>
</feature>
<feature type="transmembrane region" description="Helical" evidence="5">
    <location>
        <begin position="218"/>
        <end position="236"/>
    </location>
</feature>
<evidence type="ECO:0000256" key="5">
    <source>
        <dbReference type="SAM" id="Phobius"/>
    </source>
</evidence>
<dbReference type="InterPro" id="IPR007016">
    <property type="entry name" value="O-antigen_ligase-rel_domated"/>
</dbReference>
<keyword evidence="4 5" id="KW-0472">Membrane</keyword>
<evidence type="ECO:0000259" key="6">
    <source>
        <dbReference type="Pfam" id="PF04932"/>
    </source>
</evidence>
<feature type="transmembrane region" description="Helical" evidence="5">
    <location>
        <begin position="413"/>
        <end position="429"/>
    </location>
</feature>
<evidence type="ECO:0000256" key="3">
    <source>
        <dbReference type="ARBA" id="ARBA00022989"/>
    </source>
</evidence>
<dbReference type="GO" id="GO:0016874">
    <property type="term" value="F:ligase activity"/>
    <property type="evidence" value="ECO:0007669"/>
    <property type="project" value="UniProtKB-KW"/>
</dbReference>
<accession>A0A0G1P340</accession>
<evidence type="ECO:0000313" key="8">
    <source>
        <dbReference type="Proteomes" id="UP000034175"/>
    </source>
</evidence>
<dbReference type="InterPro" id="IPR051533">
    <property type="entry name" value="WaaL-like"/>
</dbReference>
<feature type="transmembrane region" description="Helical" evidence="5">
    <location>
        <begin position="99"/>
        <end position="120"/>
    </location>
</feature>
<feature type="transmembrane region" description="Helical" evidence="5">
    <location>
        <begin position="355"/>
        <end position="381"/>
    </location>
</feature>
<feature type="transmembrane region" description="Helical" evidence="5">
    <location>
        <begin position="388"/>
        <end position="407"/>
    </location>
</feature>
<feature type="transmembrane region" description="Helical" evidence="5">
    <location>
        <begin position="165"/>
        <end position="182"/>
    </location>
</feature>
<keyword evidence="2 5" id="KW-0812">Transmembrane</keyword>
<dbReference type="EMBL" id="LCMA01000004">
    <property type="protein sequence ID" value="KKU27131.1"/>
    <property type="molecule type" value="Genomic_DNA"/>
</dbReference>
<comment type="subcellular location">
    <subcellularLocation>
        <location evidence="1">Membrane</location>
        <topology evidence="1">Multi-pass membrane protein</topology>
    </subcellularLocation>
</comment>
<organism evidence="7 8">
    <name type="scientific">Candidatus Magasanikbacteria bacterium GW2011_GWA2_46_17</name>
    <dbReference type="NCBI Taxonomy" id="1619042"/>
    <lineage>
        <taxon>Bacteria</taxon>
        <taxon>Candidatus Magasanikiibacteriota</taxon>
    </lineage>
</organism>
<proteinExistence type="predicted"/>
<evidence type="ECO:0000256" key="4">
    <source>
        <dbReference type="ARBA" id="ARBA00023136"/>
    </source>
</evidence>
<reference evidence="7 8" key="1">
    <citation type="journal article" date="2015" name="Nature">
        <title>rRNA introns, odd ribosomes, and small enigmatic genomes across a large radiation of phyla.</title>
        <authorList>
            <person name="Brown C.T."/>
            <person name="Hug L.A."/>
            <person name="Thomas B.C."/>
            <person name="Sharon I."/>
            <person name="Castelle C.J."/>
            <person name="Singh A."/>
            <person name="Wilkins M.J."/>
            <person name="Williams K.H."/>
            <person name="Banfield J.F."/>
        </authorList>
    </citation>
    <scope>NUCLEOTIDE SEQUENCE [LARGE SCALE GENOMIC DNA]</scope>
</reference>
<dbReference type="Proteomes" id="UP000034175">
    <property type="component" value="Unassembled WGS sequence"/>
</dbReference>
<gene>
    <name evidence="7" type="ORF">UX39_C0004G0009</name>
</gene>
<name>A0A0G1P340_9BACT</name>
<evidence type="ECO:0000256" key="2">
    <source>
        <dbReference type="ARBA" id="ARBA00022692"/>
    </source>
</evidence>
<evidence type="ECO:0000256" key="1">
    <source>
        <dbReference type="ARBA" id="ARBA00004141"/>
    </source>
</evidence>
<dbReference type="PANTHER" id="PTHR37422">
    <property type="entry name" value="TEICHURONIC ACID BIOSYNTHESIS PROTEIN TUAE"/>
    <property type="match status" value="1"/>
</dbReference>
<feature type="domain" description="O-antigen ligase-related" evidence="6">
    <location>
        <begin position="228"/>
        <end position="371"/>
    </location>
</feature>
<dbReference type="AlphaFoldDB" id="A0A0G1P340"/>
<dbReference type="GO" id="GO:0016020">
    <property type="term" value="C:membrane"/>
    <property type="evidence" value="ECO:0007669"/>
    <property type="project" value="UniProtKB-SubCell"/>
</dbReference>
<evidence type="ECO:0000313" key="7">
    <source>
        <dbReference type="EMBL" id="KKU27131.1"/>
    </source>
</evidence>
<keyword evidence="7" id="KW-0436">Ligase</keyword>
<feature type="transmembrane region" description="Helical" evidence="5">
    <location>
        <begin position="72"/>
        <end position="92"/>
    </location>
</feature>
<feature type="transmembrane region" description="Helical" evidence="5">
    <location>
        <begin position="273"/>
        <end position="295"/>
    </location>
</feature>
<keyword evidence="3 5" id="KW-1133">Transmembrane helix</keyword>
<comment type="caution">
    <text evidence="7">The sequence shown here is derived from an EMBL/GenBank/DDBJ whole genome shotgun (WGS) entry which is preliminary data.</text>
</comment>